<accession>A0A9K3KYK3</accession>
<feature type="region of interest" description="Disordered" evidence="1">
    <location>
        <begin position="305"/>
        <end position="325"/>
    </location>
</feature>
<reference evidence="2" key="2">
    <citation type="submission" date="2021-04" db="EMBL/GenBank/DDBJ databases">
        <authorList>
            <person name="Podell S."/>
        </authorList>
    </citation>
    <scope>NUCLEOTIDE SEQUENCE</scope>
    <source>
        <strain evidence="2">Hildebrandi</strain>
    </source>
</reference>
<dbReference type="EMBL" id="JAGRRH010000018">
    <property type="protein sequence ID" value="KAG7351466.1"/>
    <property type="molecule type" value="Genomic_DNA"/>
</dbReference>
<feature type="compositionally biased region" description="Basic and acidic residues" evidence="1">
    <location>
        <begin position="212"/>
        <end position="222"/>
    </location>
</feature>
<sequence length="325" mass="36673">MCDFSIAVFDLVSDLAFDDGEVSILSEPERLQVDKMVELLAPKKDVVRTNCENMNSSNDKGSLKDDRAEICTSNHEVGDKKHHLRFSRRLRMGSASKAKKFLEVRRQSKQQQQSSEGTKERSTLEIARSAKTKEKVFPASTEAEESSNNNPFVGHGDPSKPEEIYSLQHEAKGKAGIPQCSNKSKIHKGDHTWMGKMPQLVENRQEGSPVFGRDDDRVERDSAPVVSQERSLTTPLVSIDVLGYKKNVSLVTSSRSESPMKTQNIVGERAAFWQRQHPSYANFSNEAEQSNNEVDFEYDIKAQHRHKQRYGESIIRSRSASRSSQ</sequence>
<gene>
    <name evidence="2" type="ORF">IV203_010826</name>
</gene>
<feature type="region of interest" description="Disordered" evidence="1">
    <location>
        <begin position="207"/>
        <end position="229"/>
    </location>
</feature>
<reference evidence="2" key="1">
    <citation type="journal article" date="2021" name="Sci. Rep.">
        <title>Diploid genomic architecture of Nitzschia inconspicua, an elite biomass production diatom.</title>
        <authorList>
            <person name="Oliver A."/>
            <person name="Podell S."/>
            <person name="Pinowska A."/>
            <person name="Traller J.C."/>
            <person name="Smith S.R."/>
            <person name="McClure R."/>
            <person name="Beliaev A."/>
            <person name="Bohutskyi P."/>
            <person name="Hill E.A."/>
            <person name="Rabines A."/>
            <person name="Zheng H."/>
            <person name="Allen L.Z."/>
            <person name="Kuo A."/>
            <person name="Grigoriev I.V."/>
            <person name="Allen A.E."/>
            <person name="Hazlebeck D."/>
            <person name="Allen E.E."/>
        </authorList>
    </citation>
    <scope>NUCLEOTIDE SEQUENCE</scope>
    <source>
        <strain evidence="2">Hildebrandi</strain>
    </source>
</reference>
<keyword evidence="3" id="KW-1185">Reference proteome</keyword>
<proteinExistence type="predicted"/>
<evidence type="ECO:0000313" key="2">
    <source>
        <dbReference type="EMBL" id="KAG7351466.1"/>
    </source>
</evidence>
<evidence type="ECO:0000313" key="3">
    <source>
        <dbReference type="Proteomes" id="UP000693970"/>
    </source>
</evidence>
<dbReference type="AlphaFoldDB" id="A0A9K3KYK3"/>
<evidence type="ECO:0000256" key="1">
    <source>
        <dbReference type="SAM" id="MobiDB-lite"/>
    </source>
</evidence>
<organism evidence="2 3">
    <name type="scientific">Nitzschia inconspicua</name>
    <dbReference type="NCBI Taxonomy" id="303405"/>
    <lineage>
        <taxon>Eukaryota</taxon>
        <taxon>Sar</taxon>
        <taxon>Stramenopiles</taxon>
        <taxon>Ochrophyta</taxon>
        <taxon>Bacillariophyta</taxon>
        <taxon>Bacillariophyceae</taxon>
        <taxon>Bacillariophycidae</taxon>
        <taxon>Bacillariales</taxon>
        <taxon>Bacillariaceae</taxon>
        <taxon>Nitzschia</taxon>
    </lineage>
</organism>
<feature type="compositionally biased region" description="Low complexity" evidence="1">
    <location>
        <begin position="313"/>
        <end position="325"/>
    </location>
</feature>
<dbReference type="Proteomes" id="UP000693970">
    <property type="component" value="Unassembled WGS sequence"/>
</dbReference>
<name>A0A9K3KYK3_9STRA</name>
<protein>
    <submittedName>
        <fullName evidence="2">Uncharacterized protein</fullName>
    </submittedName>
</protein>
<feature type="region of interest" description="Disordered" evidence="1">
    <location>
        <begin position="101"/>
        <end position="157"/>
    </location>
</feature>
<comment type="caution">
    <text evidence="2">The sequence shown here is derived from an EMBL/GenBank/DDBJ whole genome shotgun (WGS) entry which is preliminary data.</text>
</comment>